<accession>A0A1M5HXP5</accession>
<name>A0A1M5HXP5_9GAMM</name>
<dbReference type="Proteomes" id="UP000184170">
    <property type="component" value="Unassembled WGS sequence"/>
</dbReference>
<evidence type="ECO:0000313" key="1">
    <source>
        <dbReference type="EMBL" id="SHG20738.1"/>
    </source>
</evidence>
<dbReference type="RefSeq" id="WP_073277638.1">
    <property type="nucleotide sequence ID" value="NZ_FQVA01000008.1"/>
</dbReference>
<organism evidence="1 2">
    <name type="scientific">Microbulbifer donghaiensis</name>
    <dbReference type="NCBI Taxonomy" id="494016"/>
    <lineage>
        <taxon>Bacteria</taxon>
        <taxon>Pseudomonadati</taxon>
        <taxon>Pseudomonadota</taxon>
        <taxon>Gammaproteobacteria</taxon>
        <taxon>Cellvibrionales</taxon>
        <taxon>Microbulbiferaceae</taxon>
        <taxon>Microbulbifer</taxon>
    </lineage>
</organism>
<dbReference type="EMBL" id="FQVA01000008">
    <property type="protein sequence ID" value="SHG20738.1"/>
    <property type="molecule type" value="Genomic_DNA"/>
</dbReference>
<proteinExistence type="predicted"/>
<keyword evidence="2" id="KW-1185">Reference proteome</keyword>
<dbReference type="OrthoDB" id="8617668at2"/>
<reference evidence="2" key="1">
    <citation type="submission" date="2016-11" db="EMBL/GenBank/DDBJ databases">
        <authorList>
            <person name="Varghese N."/>
            <person name="Submissions S."/>
        </authorList>
    </citation>
    <scope>NUCLEOTIDE SEQUENCE [LARGE SCALE GENOMIC DNA]</scope>
    <source>
        <strain evidence="2">CGMCC 1.7063</strain>
    </source>
</reference>
<dbReference type="AlphaFoldDB" id="A0A1M5HXP5"/>
<protein>
    <submittedName>
        <fullName evidence="1">Uncharacterized protein</fullName>
    </submittedName>
</protein>
<dbReference type="STRING" id="494016.SAMN04487965_3530"/>
<sequence>MGFSEDDLRLAAKLRVARLFNLNPDALSFDMVFGEDLKASFISNFKANEFDQLDYDIRDVADHQVLKELASGTLVIRTVGDYCEHMIRCYRAKPKDVNRVLLG</sequence>
<evidence type="ECO:0000313" key="2">
    <source>
        <dbReference type="Proteomes" id="UP000184170"/>
    </source>
</evidence>
<gene>
    <name evidence="1" type="ORF">SAMN04487965_3530</name>
</gene>